<keyword evidence="2" id="KW-0645">Protease</keyword>
<proteinExistence type="inferred from homology"/>
<dbReference type="InterPro" id="IPR036034">
    <property type="entry name" value="PDZ_sf"/>
</dbReference>
<feature type="active site" description="Charge relay system" evidence="7">
    <location>
        <position position="244"/>
    </location>
</feature>
<dbReference type="Gene3D" id="2.30.42.10">
    <property type="match status" value="2"/>
</dbReference>
<evidence type="ECO:0000313" key="11">
    <source>
        <dbReference type="Proteomes" id="UP000272117"/>
    </source>
</evidence>
<dbReference type="PRINTS" id="PR00834">
    <property type="entry name" value="PROTEASES2C"/>
</dbReference>
<dbReference type="PROSITE" id="PS50106">
    <property type="entry name" value="PDZ"/>
    <property type="match status" value="1"/>
</dbReference>
<evidence type="ECO:0000256" key="1">
    <source>
        <dbReference type="ARBA" id="ARBA00010541"/>
    </source>
</evidence>
<evidence type="ECO:0000256" key="4">
    <source>
        <dbReference type="ARBA" id="ARBA00022737"/>
    </source>
</evidence>
<feature type="domain" description="PDZ" evidence="9">
    <location>
        <begin position="288"/>
        <end position="352"/>
    </location>
</feature>
<dbReference type="SUPFAM" id="SSF50494">
    <property type="entry name" value="Trypsin-like serine proteases"/>
    <property type="match status" value="1"/>
</dbReference>
<dbReference type="Pfam" id="PF13365">
    <property type="entry name" value="Trypsin_2"/>
    <property type="match status" value="1"/>
</dbReference>
<dbReference type="InterPro" id="IPR001478">
    <property type="entry name" value="PDZ"/>
</dbReference>
<feature type="binding site" evidence="8">
    <location>
        <position position="80"/>
    </location>
    <ligand>
        <name>substrate</name>
    </ligand>
</feature>
<name>A0A3M9MKQ8_9BACT</name>
<dbReference type="SUPFAM" id="SSF50156">
    <property type="entry name" value="PDZ domain-like"/>
    <property type="match status" value="2"/>
</dbReference>
<feature type="binding site" evidence="8">
    <location>
        <position position="165"/>
    </location>
    <ligand>
        <name>substrate</name>
    </ligand>
</feature>
<keyword evidence="5" id="KW-0378">Hydrolase</keyword>
<evidence type="ECO:0000259" key="9">
    <source>
        <dbReference type="PROSITE" id="PS50106"/>
    </source>
</evidence>
<sequence length="497" mass="52736">MKTKQLMLGLMLSAMVGGGVAVGGYKLLEDEAPVNGQQLPNTNVRYTSAMRSSDVVVPEGLNFVTSAELVTPAVVHVTTEYKVQASRSPSNVHPFFRDFFGDDFEGYQRPQQGPAMGSGSGVIIASNGYVVTNNHVIDRADKIQVILDDKRTFDATLVGTDPNTDIALLKINADNLPALRYGNSDKVKVGEWVLAVGNPFNLNSTVTAGIVSAKGRNVGILQGAGNMSVESFIQTDAAVNPGNSGGALVNLNGDLVGINTAIASQTGTFAGYSFAVPSSIVSKVVDDLLKYGEVQRALLGVQMQEVNAELAKEKNLKTLNGVYVAGFSESSAAKTAGLKEGDVITQINGVKVNTSAQLQEQVTRYRPGDKIKVGFMRGGSEKDINVTLRNASGSTELVKRDPNSTKSMTIDGAKFEAATKQELNKLDITGGVKISGVEESAFAETGMKDGFIITSIDKNPTNAPQDVDKVLKSTRRGGLLIEGVYPDGRRAYYALGR</sequence>
<feature type="active site" description="Charge relay system" evidence="7">
    <location>
        <position position="135"/>
    </location>
</feature>
<dbReference type="Gene3D" id="2.40.10.120">
    <property type="match status" value="1"/>
</dbReference>
<dbReference type="InterPro" id="IPR011782">
    <property type="entry name" value="Pept_S1C_Do"/>
</dbReference>
<protein>
    <submittedName>
        <fullName evidence="10">Do family serine endopeptidase</fullName>
    </submittedName>
</protein>
<dbReference type="AlphaFoldDB" id="A0A3M9MKQ8"/>
<feature type="binding site" evidence="8">
    <location>
        <position position="135"/>
    </location>
    <ligand>
        <name>substrate</name>
    </ligand>
</feature>
<dbReference type="FunFam" id="2.40.10.10:FF:000001">
    <property type="entry name" value="Periplasmic serine protease DegS"/>
    <property type="match status" value="1"/>
</dbReference>
<dbReference type="EMBL" id="RJJD01000008">
    <property type="protein sequence ID" value="RNI26061.1"/>
    <property type="molecule type" value="Genomic_DNA"/>
</dbReference>
<gene>
    <name evidence="10" type="ORF">EFB08_14650</name>
</gene>
<dbReference type="PANTHER" id="PTHR22939:SF129">
    <property type="entry name" value="SERINE PROTEASE HTRA2, MITOCHONDRIAL"/>
    <property type="match status" value="1"/>
</dbReference>
<comment type="caution">
    <text evidence="10">The sequence shown here is derived from an EMBL/GenBank/DDBJ whole genome shotgun (WGS) entry which is preliminary data.</text>
</comment>
<dbReference type="InterPro" id="IPR001940">
    <property type="entry name" value="Peptidase_S1C"/>
</dbReference>
<evidence type="ECO:0000313" key="10">
    <source>
        <dbReference type="EMBL" id="RNI26061.1"/>
    </source>
</evidence>
<dbReference type="OrthoDB" id="9758917at2"/>
<evidence type="ECO:0000256" key="5">
    <source>
        <dbReference type="ARBA" id="ARBA00022801"/>
    </source>
</evidence>
<keyword evidence="3" id="KW-0732">Signal</keyword>
<dbReference type="RefSeq" id="WP_123127684.1">
    <property type="nucleotide sequence ID" value="NZ_RJJD01000008.1"/>
</dbReference>
<evidence type="ECO:0000256" key="7">
    <source>
        <dbReference type="PIRSR" id="PIRSR611782-1"/>
    </source>
</evidence>
<reference evidence="10 11" key="1">
    <citation type="submission" date="2018-11" db="EMBL/GenBank/DDBJ databases">
        <title>Rufibacter latericius sp. nov., isolated from water in Baiyang Lake.</title>
        <authorList>
            <person name="Yang Y."/>
        </authorList>
    </citation>
    <scope>NUCLEOTIDE SEQUENCE [LARGE SCALE GENOMIC DNA]</scope>
    <source>
        <strain evidence="10 11">R-22-1c-1</strain>
    </source>
</reference>
<keyword evidence="6" id="KW-0720">Serine protease</keyword>
<dbReference type="InterPro" id="IPR009003">
    <property type="entry name" value="Peptidase_S1_PA"/>
</dbReference>
<dbReference type="GO" id="GO:0004252">
    <property type="term" value="F:serine-type endopeptidase activity"/>
    <property type="evidence" value="ECO:0007669"/>
    <property type="project" value="InterPro"/>
</dbReference>
<dbReference type="PANTHER" id="PTHR22939">
    <property type="entry name" value="SERINE PROTEASE FAMILY S1C HTRA-RELATED"/>
    <property type="match status" value="1"/>
</dbReference>
<evidence type="ECO:0000256" key="2">
    <source>
        <dbReference type="ARBA" id="ARBA00022670"/>
    </source>
</evidence>
<evidence type="ECO:0000256" key="6">
    <source>
        <dbReference type="ARBA" id="ARBA00022825"/>
    </source>
</evidence>
<evidence type="ECO:0000256" key="3">
    <source>
        <dbReference type="ARBA" id="ARBA00022729"/>
    </source>
</evidence>
<keyword evidence="4" id="KW-0677">Repeat</keyword>
<comment type="similarity">
    <text evidence="1">Belongs to the peptidase S1C family.</text>
</comment>
<dbReference type="Proteomes" id="UP000272117">
    <property type="component" value="Unassembled WGS sequence"/>
</dbReference>
<organism evidence="10 11">
    <name type="scientific">Rufibacter latericius</name>
    <dbReference type="NCBI Taxonomy" id="2487040"/>
    <lineage>
        <taxon>Bacteria</taxon>
        <taxon>Pseudomonadati</taxon>
        <taxon>Bacteroidota</taxon>
        <taxon>Cytophagia</taxon>
        <taxon>Cytophagales</taxon>
        <taxon>Hymenobacteraceae</taxon>
        <taxon>Rufibacter</taxon>
    </lineage>
</organism>
<dbReference type="GO" id="GO:0006508">
    <property type="term" value="P:proteolysis"/>
    <property type="evidence" value="ECO:0007669"/>
    <property type="project" value="UniProtKB-KW"/>
</dbReference>
<dbReference type="Pfam" id="PF13180">
    <property type="entry name" value="PDZ_2"/>
    <property type="match status" value="1"/>
</dbReference>
<dbReference type="NCBIfam" id="TIGR02037">
    <property type="entry name" value="degP_htrA_DO"/>
    <property type="match status" value="1"/>
</dbReference>
<dbReference type="SMART" id="SM00228">
    <property type="entry name" value="PDZ"/>
    <property type="match status" value="1"/>
</dbReference>
<feature type="active site" description="Charge relay system" evidence="7">
    <location>
        <position position="165"/>
    </location>
</feature>
<accession>A0A3M9MKQ8</accession>
<evidence type="ECO:0000256" key="8">
    <source>
        <dbReference type="PIRSR" id="PIRSR611782-2"/>
    </source>
</evidence>
<keyword evidence="11" id="KW-1185">Reference proteome</keyword>
<feature type="binding site" evidence="8">
    <location>
        <begin position="242"/>
        <end position="244"/>
    </location>
    <ligand>
        <name>substrate</name>
    </ligand>
</feature>